<feature type="region of interest" description="Disordered" evidence="1">
    <location>
        <begin position="157"/>
        <end position="180"/>
    </location>
</feature>
<gene>
    <name evidence="3" type="ORF">IW261DRAFT_1487405</name>
</gene>
<keyword evidence="2" id="KW-1133">Transmembrane helix</keyword>
<organism evidence="3 4">
    <name type="scientific">Armillaria novae-zelandiae</name>
    <dbReference type="NCBI Taxonomy" id="153914"/>
    <lineage>
        <taxon>Eukaryota</taxon>
        <taxon>Fungi</taxon>
        <taxon>Dikarya</taxon>
        <taxon>Basidiomycota</taxon>
        <taxon>Agaricomycotina</taxon>
        <taxon>Agaricomycetes</taxon>
        <taxon>Agaricomycetidae</taxon>
        <taxon>Agaricales</taxon>
        <taxon>Marasmiineae</taxon>
        <taxon>Physalacriaceae</taxon>
        <taxon>Armillaria</taxon>
    </lineage>
</organism>
<keyword evidence="2" id="KW-0472">Membrane</keyword>
<name>A0AA39UG28_9AGAR</name>
<comment type="caution">
    <text evidence="3">The sequence shown here is derived from an EMBL/GenBank/DDBJ whole genome shotgun (WGS) entry which is preliminary data.</text>
</comment>
<dbReference type="AlphaFoldDB" id="A0AA39UG28"/>
<dbReference type="Proteomes" id="UP001175227">
    <property type="component" value="Unassembled WGS sequence"/>
</dbReference>
<dbReference type="EMBL" id="JAUEPR010000017">
    <property type="protein sequence ID" value="KAK0477390.1"/>
    <property type="molecule type" value="Genomic_DNA"/>
</dbReference>
<keyword evidence="2" id="KW-0812">Transmembrane</keyword>
<keyword evidence="4" id="KW-1185">Reference proteome</keyword>
<protein>
    <submittedName>
        <fullName evidence="3">Uncharacterized protein</fullName>
    </submittedName>
</protein>
<evidence type="ECO:0000256" key="1">
    <source>
        <dbReference type="SAM" id="MobiDB-lite"/>
    </source>
</evidence>
<evidence type="ECO:0000313" key="4">
    <source>
        <dbReference type="Proteomes" id="UP001175227"/>
    </source>
</evidence>
<sequence>MAAAATIIDGGTAISTSIQSFITVTVTNTVPETPSLSTPSSLQTSSSNSHRKATPAVIAASVLGAVVAVIIVIILFVLRHRRRHSRNHVDNDSVTDNDPRRLSQSSRTAYEDEIERLRQLIMFIDEEMNFSSAPPSYHTSRSGIDVSDAFGRSSSLLPPVPPHEIHHTRSPTDAISDPLC</sequence>
<feature type="region of interest" description="Disordered" evidence="1">
    <location>
        <begin position="88"/>
        <end position="109"/>
    </location>
</feature>
<feature type="compositionally biased region" description="Basic and acidic residues" evidence="1">
    <location>
        <begin position="88"/>
        <end position="101"/>
    </location>
</feature>
<proteinExistence type="predicted"/>
<feature type="transmembrane region" description="Helical" evidence="2">
    <location>
        <begin position="56"/>
        <end position="78"/>
    </location>
</feature>
<accession>A0AA39UG28</accession>
<evidence type="ECO:0000313" key="3">
    <source>
        <dbReference type="EMBL" id="KAK0477390.1"/>
    </source>
</evidence>
<evidence type="ECO:0000256" key="2">
    <source>
        <dbReference type="SAM" id="Phobius"/>
    </source>
</evidence>
<reference evidence="3" key="1">
    <citation type="submission" date="2023-06" db="EMBL/GenBank/DDBJ databases">
        <authorList>
            <consortium name="Lawrence Berkeley National Laboratory"/>
            <person name="Ahrendt S."/>
            <person name="Sahu N."/>
            <person name="Indic B."/>
            <person name="Wong-Bajracharya J."/>
            <person name="Merenyi Z."/>
            <person name="Ke H.-M."/>
            <person name="Monk M."/>
            <person name="Kocsube S."/>
            <person name="Drula E."/>
            <person name="Lipzen A."/>
            <person name="Balint B."/>
            <person name="Henrissat B."/>
            <person name="Andreopoulos B."/>
            <person name="Martin F.M."/>
            <person name="Harder C.B."/>
            <person name="Rigling D."/>
            <person name="Ford K.L."/>
            <person name="Foster G.D."/>
            <person name="Pangilinan J."/>
            <person name="Papanicolaou A."/>
            <person name="Barry K."/>
            <person name="LaButti K."/>
            <person name="Viragh M."/>
            <person name="Koriabine M."/>
            <person name="Yan M."/>
            <person name="Riley R."/>
            <person name="Champramary S."/>
            <person name="Plett K.L."/>
            <person name="Tsai I.J."/>
            <person name="Slot J."/>
            <person name="Sipos G."/>
            <person name="Plett J."/>
            <person name="Nagy L.G."/>
            <person name="Grigoriev I.V."/>
        </authorList>
    </citation>
    <scope>NUCLEOTIDE SEQUENCE</scope>
    <source>
        <strain evidence="3">ICMP 16352</strain>
    </source>
</reference>